<dbReference type="Proteomes" id="UP000255334">
    <property type="component" value="Unassembled WGS sequence"/>
</dbReference>
<evidence type="ECO:0000256" key="1">
    <source>
        <dbReference type="SAM" id="MobiDB-lite"/>
    </source>
</evidence>
<feature type="signal peptide" evidence="2">
    <location>
        <begin position="1"/>
        <end position="24"/>
    </location>
</feature>
<feature type="chain" id="PRO_5016672559" description="Outer membrane protein assembly factor BamE" evidence="2">
    <location>
        <begin position="25"/>
        <end position="138"/>
    </location>
</feature>
<gene>
    <name evidence="3" type="ORF">DWU99_03375</name>
</gene>
<feature type="region of interest" description="Disordered" evidence="1">
    <location>
        <begin position="107"/>
        <end position="138"/>
    </location>
</feature>
<evidence type="ECO:0008006" key="5">
    <source>
        <dbReference type="Google" id="ProtNLM"/>
    </source>
</evidence>
<comment type="caution">
    <text evidence="3">The sequence shown here is derived from an EMBL/GenBank/DDBJ whole genome shotgun (WGS) entry which is preliminary data.</text>
</comment>
<dbReference type="PROSITE" id="PS51257">
    <property type="entry name" value="PROKAR_LIPOPROTEIN"/>
    <property type="match status" value="1"/>
</dbReference>
<evidence type="ECO:0000313" key="4">
    <source>
        <dbReference type="Proteomes" id="UP000255334"/>
    </source>
</evidence>
<dbReference type="OrthoDB" id="5955036at2"/>
<evidence type="ECO:0000313" key="3">
    <source>
        <dbReference type="EMBL" id="RDS86314.1"/>
    </source>
</evidence>
<keyword evidence="4" id="KW-1185">Reference proteome</keyword>
<dbReference type="EMBL" id="QRBF01000001">
    <property type="protein sequence ID" value="RDS86314.1"/>
    <property type="molecule type" value="Genomic_DNA"/>
</dbReference>
<name>A0A370XD02_9GAMM</name>
<dbReference type="RefSeq" id="WP_115476568.1">
    <property type="nucleotide sequence ID" value="NZ_QRBF01000001.1"/>
</dbReference>
<accession>A0A370XD02</accession>
<evidence type="ECO:0000256" key="2">
    <source>
        <dbReference type="SAM" id="SignalP"/>
    </source>
</evidence>
<reference evidence="3 4" key="1">
    <citation type="submission" date="2018-07" db="EMBL/GenBank/DDBJ databases">
        <title>Dyella monticola sp. nov. and Dyella psychrodurans sp. nov. isolated from monsoon evergreen broad-leaved forest soil of Dinghu Mountain, China.</title>
        <authorList>
            <person name="Gao Z."/>
            <person name="Qiu L."/>
        </authorList>
    </citation>
    <scope>NUCLEOTIDE SEQUENCE [LARGE SCALE GENOMIC DNA]</scope>
    <source>
        <strain evidence="3 4">4MSK11</strain>
    </source>
</reference>
<feature type="compositionally biased region" description="Polar residues" evidence="1">
    <location>
        <begin position="124"/>
        <end position="138"/>
    </location>
</feature>
<dbReference type="AlphaFoldDB" id="A0A370XD02"/>
<sequence length="138" mass="14545">MKRGLLVSAGIAVLLAGCATTTNKVDSTTIASFQPGVTTVAQVEAALGQPFQTLRMPDGTQQLQYVSKVQNMAADSMATTGSVIPKRATTTVSTMLAFDQSGHFLRSWSSSKTQDDNKMPSDLGNMQQGDVSRGTSGR</sequence>
<protein>
    <recommendedName>
        <fullName evidence="5">Outer membrane protein assembly factor BamE</fullName>
    </recommendedName>
</protein>
<keyword evidence="2" id="KW-0732">Signal</keyword>
<proteinExistence type="predicted"/>
<organism evidence="3 4">
    <name type="scientific">Dyella psychrodurans</name>
    <dbReference type="NCBI Taxonomy" id="1927960"/>
    <lineage>
        <taxon>Bacteria</taxon>
        <taxon>Pseudomonadati</taxon>
        <taxon>Pseudomonadota</taxon>
        <taxon>Gammaproteobacteria</taxon>
        <taxon>Lysobacterales</taxon>
        <taxon>Rhodanobacteraceae</taxon>
        <taxon>Dyella</taxon>
    </lineage>
</organism>